<dbReference type="EC" id="1.1.2.3" evidence="16"/>
<dbReference type="STRING" id="2070753.A0A3A3A642"/>
<evidence type="ECO:0000256" key="11">
    <source>
        <dbReference type="ARBA" id="ARBA00023128"/>
    </source>
</evidence>
<evidence type="ECO:0000256" key="6">
    <source>
        <dbReference type="ARBA" id="ARBA00022630"/>
    </source>
</evidence>
<evidence type="ECO:0000256" key="13">
    <source>
        <dbReference type="ARBA" id="ARBA00052399"/>
    </source>
</evidence>
<dbReference type="OrthoDB" id="1925334at2759"/>
<dbReference type="AlphaFoldDB" id="A0A3A3A642"/>
<evidence type="ECO:0000256" key="2">
    <source>
        <dbReference type="ARBA" id="ARBA00001970"/>
    </source>
</evidence>
<reference evidence="22" key="1">
    <citation type="submission" date="2017-02" db="EMBL/GenBank/DDBJ databases">
        <authorList>
            <person name="Tafer H."/>
            <person name="Lopandic K."/>
        </authorList>
    </citation>
    <scope>NUCLEOTIDE SEQUENCE [LARGE SCALE GENOMIC DNA]</scope>
    <source>
        <strain evidence="22">CBS 366.77</strain>
    </source>
</reference>
<dbReference type="Proteomes" id="UP000266188">
    <property type="component" value="Unassembled WGS sequence"/>
</dbReference>
<comment type="similarity">
    <text evidence="15">In the N-terminal section; belongs to the cytochrome b5 family.</text>
</comment>
<comment type="cofactor">
    <cofactor evidence="1">
        <name>FMN</name>
        <dbReference type="ChEBI" id="CHEBI:58210"/>
    </cofactor>
</comment>
<protein>
    <recommendedName>
        <fullName evidence="17">L-lactate dehydrogenase (cytochrome)</fullName>
        <ecNumber evidence="16">1.1.2.3</ecNumber>
    </recommendedName>
</protein>
<evidence type="ECO:0000313" key="21">
    <source>
        <dbReference type="EMBL" id="RJE25455.1"/>
    </source>
</evidence>
<evidence type="ECO:0000256" key="7">
    <source>
        <dbReference type="ARBA" id="ARBA00022643"/>
    </source>
</evidence>
<comment type="catalytic activity">
    <reaction evidence="13">
        <text>(S)-lactate + 2 Fe(III)-[cytochrome c] = 2 Fe(II)-[cytochrome c] + pyruvate + 2 H(+)</text>
        <dbReference type="Rhea" id="RHEA:19909"/>
        <dbReference type="Rhea" id="RHEA-COMP:10350"/>
        <dbReference type="Rhea" id="RHEA-COMP:14399"/>
        <dbReference type="ChEBI" id="CHEBI:15361"/>
        <dbReference type="ChEBI" id="CHEBI:15378"/>
        <dbReference type="ChEBI" id="CHEBI:16651"/>
        <dbReference type="ChEBI" id="CHEBI:29033"/>
        <dbReference type="ChEBI" id="CHEBI:29034"/>
        <dbReference type="EC" id="1.1.2.3"/>
    </reaction>
    <physiologicalReaction direction="left-to-right" evidence="13">
        <dbReference type="Rhea" id="RHEA:19910"/>
    </physiologicalReaction>
</comment>
<dbReference type="InterPro" id="IPR037396">
    <property type="entry name" value="FMN_HAD"/>
</dbReference>
<evidence type="ECO:0000256" key="19">
    <source>
        <dbReference type="PIRSR" id="PIRSR000138-2"/>
    </source>
</evidence>
<feature type="domain" description="FMN hydroxy acid dehydrogenase" evidence="20">
    <location>
        <begin position="18"/>
        <end position="369"/>
    </location>
</feature>
<feature type="binding site" evidence="19">
    <location>
        <position position="261"/>
    </location>
    <ligand>
        <name>glyoxylate</name>
        <dbReference type="ChEBI" id="CHEBI:36655"/>
    </ligand>
</feature>
<feature type="binding site" evidence="19">
    <location>
        <position position="259"/>
    </location>
    <ligand>
        <name>FMN</name>
        <dbReference type="ChEBI" id="CHEBI:58210"/>
    </ligand>
</feature>
<keyword evidence="5" id="KW-0349">Heme</keyword>
<evidence type="ECO:0000256" key="5">
    <source>
        <dbReference type="ARBA" id="ARBA00022617"/>
    </source>
</evidence>
<evidence type="ECO:0000256" key="9">
    <source>
        <dbReference type="ARBA" id="ARBA00023002"/>
    </source>
</evidence>
<keyword evidence="6 19" id="KW-0285">Flavoprotein</keyword>
<keyword evidence="8" id="KW-0479">Metal-binding</keyword>
<dbReference type="InterPro" id="IPR000262">
    <property type="entry name" value="FMN-dep_DH"/>
</dbReference>
<dbReference type="GO" id="GO:0010181">
    <property type="term" value="F:FMN binding"/>
    <property type="evidence" value="ECO:0007669"/>
    <property type="project" value="InterPro"/>
</dbReference>
<comment type="caution">
    <text evidence="21">The sequence shown here is derived from an EMBL/GenBank/DDBJ whole genome shotgun (WGS) entry which is preliminary data.</text>
</comment>
<evidence type="ECO:0000256" key="16">
    <source>
        <dbReference type="ARBA" id="ARBA00066458"/>
    </source>
</evidence>
<evidence type="ECO:0000256" key="12">
    <source>
        <dbReference type="ARBA" id="ARBA00024042"/>
    </source>
</evidence>
<evidence type="ECO:0000256" key="3">
    <source>
        <dbReference type="ARBA" id="ARBA00004569"/>
    </source>
</evidence>
<dbReference type="FunFam" id="3.20.20.70:FF:000062">
    <property type="entry name" value="Cytochrome b2, mitochondrial, putative"/>
    <property type="match status" value="1"/>
</dbReference>
<feature type="binding site" evidence="19">
    <location>
        <begin position="318"/>
        <end position="319"/>
    </location>
    <ligand>
        <name>FMN</name>
        <dbReference type="ChEBI" id="CHEBI:58210"/>
    </ligand>
</feature>
<keyword evidence="22" id="KW-1185">Reference proteome</keyword>
<evidence type="ECO:0000256" key="4">
    <source>
        <dbReference type="ARBA" id="ARBA00011881"/>
    </source>
</evidence>
<feature type="binding site" evidence="19">
    <location>
        <position position="44"/>
    </location>
    <ligand>
        <name>glyoxylate</name>
        <dbReference type="ChEBI" id="CHEBI:36655"/>
    </ligand>
</feature>
<organism evidence="21 22">
    <name type="scientific">Aspergillus sclerotialis</name>
    <dbReference type="NCBI Taxonomy" id="2070753"/>
    <lineage>
        <taxon>Eukaryota</taxon>
        <taxon>Fungi</taxon>
        <taxon>Dikarya</taxon>
        <taxon>Ascomycota</taxon>
        <taxon>Pezizomycotina</taxon>
        <taxon>Eurotiomycetes</taxon>
        <taxon>Eurotiomycetidae</taxon>
        <taxon>Eurotiales</taxon>
        <taxon>Aspergillaceae</taxon>
        <taxon>Aspergillus</taxon>
        <taxon>Aspergillus subgen. Polypaecilum</taxon>
    </lineage>
</organism>
<dbReference type="GO" id="GO:0004460">
    <property type="term" value="F:L-lactate dehydrogenase (cytochrome) activity"/>
    <property type="evidence" value="ECO:0007669"/>
    <property type="project" value="UniProtKB-EC"/>
</dbReference>
<dbReference type="PIRSF" id="PIRSF000138">
    <property type="entry name" value="Al-hdrx_acd_dh"/>
    <property type="match status" value="1"/>
</dbReference>
<dbReference type="Pfam" id="PF01070">
    <property type="entry name" value="FMN_dh"/>
    <property type="match status" value="1"/>
</dbReference>
<name>A0A3A3A642_9EURO</name>
<evidence type="ECO:0000256" key="10">
    <source>
        <dbReference type="ARBA" id="ARBA00023004"/>
    </source>
</evidence>
<evidence type="ECO:0000256" key="17">
    <source>
        <dbReference type="ARBA" id="ARBA00068515"/>
    </source>
</evidence>
<keyword evidence="7 19" id="KW-0288">FMN</keyword>
<keyword evidence="9" id="KW-0560">Oxidoreductase</keyword>
<feature type="binding site" evidence="19">
    <location>
        <position position="235"/>
    </location>
    <ligand>
        <name>FMN</name>
        <dbReference type="ChEBI" id="CHEBI:58210"/>
    </ligand>
</feature>
<dbReference type="PANTHER" id="PTHR10578">
    <property type="entry name" value="S -2-HYDROXY-ACID OXIDASE-RELATED"/>
    <property type="match status" value="1"/>
</dbReference>
<dbReference type="PANTHER" id="PTHR10578:SF82">
    <property type="entry name" value="CYTOCHROME B2, PUTATIVE (AFU_ORTHOLOGUE AFUA_1G07200)-RELATED"/>
    <property type="match status" value="1"/>
</dbReference>
<proteinExistence type="inferred from homology"/>
<evidence type="ECO:0000256" key="14">
    <source>
        <dbReference type="ARBA" id="ARBA00061137"/>
    </source>
</evidence>
<evidence type="ECO:0000256" key="15">
    <source>
        <dbReference type="ARBA" id="ARBA00061589"/>
    </source>
</evidence>
<feature type="binding site" evidence="19">
    <location>
        <position position="187"/>
    </location>
    <ligand>
        <name>glyoxylate</name>
        <dbReference type="ChEBI" id="CHEBI:36655"/>
    </ligand>
</feature>
<sequence>MTTELQPSGQSKSSSRKVDVQTLLNLDEIEEAATQTVSKKAWAYYYSAADDKISKNYNTQVYRSIFLRPRVFIDCRTCSLETELMGHKVGLPIYVAPAAMARLGHPAGEAGIAEGCRSFGAAQIIANNSSLSPEQIVAKASPSQVFGWQLCVQLDRHASEKMLQCINQLDPIKFVVLTLDAPVSGKREDDERISIAANGVGSVSAHLFAGTDPSLTWDKTLKWLSRHTKKPIVLKGLQTHEDVLIAARYTPLVKAVILSNHGGRSLDTAPPAVHTLLEVRKYCPQIFQKMEVWVNGGIRRGTNAVKALCLGARAVGIGRPALWGLGAGGVPGVERTLQVLSEEMQTCMRLLGARNVLELGPHLVNTRLVEQQIYDFPANIVVERPSQVESKL</sequence>
<evidence type="ECO:0000256" key="8">
    <source>
        <dbReference type="ARBA" id="ARBA00022723"/>
    </source>
</evidence>
<dbReference type="Gene3D" id="3.20.20.70">
    <property type="entry name" value="Aldolase class I"/>
    <property type="match status" value="1"/>
</dbReference>
<evidence type="ECO:0000256" key="1">
    <source>
        <dbReference type="ARBA" id="ARBA00001917"/>
    </source>
</evidence>
<keyword evidence="11" id="KW-0496">Mitochondrion</keyword>
<dbReference type="SUPFAM" id="SSF51395">
    <property type="entry name" value="FMN-linked oxidoreductases"/>
    <property type="match status" value="1"/>
</dbReference>
<dbReference type="InterPro" id="IPR012133">
    <property type="entry name" value="Alpha-hydoxy_acid_DH_FMN"/>
</dbReference>
<evidence type="ECO:0000313" key="22">
    <source>
        <dbReference type="Proteomes" id="UP000266188"/>
    </source>
</evidence>
<comment type="subcellular location">
    <subcellularLocation>
        <location evidence="3">Mitochondrion intermembrane space</location>
    </subcellularLocation>
</comment>
<accession>A0A3A3A642</accession>
<dbReference type="PROSITE" id="PS51349">
    <property type="entry name" value="FMN_HYDROXY_ACID_DH_2"/>
    <property type="match status" value="1"/>
</dbReference>
<comment type="subunit">
    <text evidence="4">Homotetramer.</text>
</comment>
<comment type="cofactor">
    <cofactor evidence="2">
        <name>heme b</name>
        <dbReference type="ChEBI" id="CHEBI:60344"/>
    </cofactor>
</comment>
<comment type="similarity">
    <text evidence="12">Belongs to the FMN-dependent alpha-hydroxy acid dehydrogenase family.</text>
</comment>
<dbReference type="EMBL" id="MVGC01000047">
    <property type="protein sequence ID" value="RJE25455.1"/>
    <property type="molecule type" value="Genomic_DNA"/>
</dbReference>
<feature type="binding site" evidence="19">
    <location>
        <begin position="97"/>
        <end position="99"/>
    </location>
    <ligand>
        <name>FMN</name>
        <dbReference type="ChEBI" id="CHEBI:58210"/>
    </ligand>
</feature>
<evidence type="ECO:0000259" key="20">
    <source>
        <dbReference type="PROSITE" id="PS51349"/>
    </source>
</evidence>
<dbReference type="GO" id="GO:0005758">
    <property type="term" value="C:mitochondrial intermembrane space"/>
    <property type="evidence" value="ECO:0007669"/>
    <property type="project" value="UniProtKB-SubCell"/>
</dbReference>
<comment type="similarity">
    <text evidence="14">In the C-terminal section; belongs to the FMN-dependent alpha-hydroxy acid dehydrogenase family.</text>
</comment>
<feature type="active site" description="Proton acceptor" evidence="18">
    <location>
        <position position="261"/>
    </location>
</feature>
<feature type="binding site" evidence="19">
    <location>
        <position position="264"/>
    </location>
    <ligand>
        <name>glyoxylate</name>
        <dbReference type="ChEBI" id="CHEBI:36655"/>
    </ligand>
</feature>
<gene>
    <name evidence="21" type="ORF">PHISCL_02211</name>
</gene>
<dbReference type="InterPro" id="IPR013785">
    <property type="entry name" value="Aldolase_TIM"/>
</dbReference>
<dbReference type="GO" id="GO:0046872">
    <property type="term" value="F:metal ion binding"/>
    <property type="evidence" value="ECO:0007669"/>
    <property type="project" value="UniProtKB-KW"/>
</dbReference>
<feature type="binding site" evidence="19">
    <location>
        <position position="178"/>
    </location>
    <ligand>
        <name>FMN</name>
        <dbReference type="ChEBI" id="CHEBI:58210"/>
    </ligand>
</feature>
<feature type="binding site" evidence="19">
    <location>
        <position position="149"/>
    </location>
    <ligand>
        <name>FMN</name>
        <dbReference type="ChEBI" id="CHEBI:58210"/>
    </ligand>
</feature>
<evidence type="ECO:0000256" key="18">
    <source>
        <dbReference type="PIRSR" id="PIRSR000138-1"/>
    </source>
</evidence>
<keyword evidence="10" id="KW-0408">Iron</keyword>